<dbReference type="Proteomes" id="UP000807716">
    <property type="component" value="Unassembled WGS sequence"/>
</dbReference>
<dbReference type="OrthoDB" id="2389045at2759"/>
<feature type="compositionally biased region" description="Low complexity" evidence="1">
    <location>
        <begin position="164"/>
        <end position="183"/>
    </location>
</feature>
<evidence type="ECO:0000313" key="3">
    <source>
        <dbReference type="Proteomes" id="UP000807716"/>
    </source>
</evidence>
<comment type="caution">
    <text evidence="2">The sequence shown here is derived from an EMBL/GenBank/DDBJ whole genome shotgun (WGS) entry which is preliminary data.</text>
</comment>
<proteinExistence type="predicted"/>
<accession>A0A9P6UCV5</accession>
<feature type="region of interest" description="Disordered" evidence="1">
    <location>
        <begin position="160"/>
        <end position="196"/>
    </location>
</feature>
<reference evidence="2" key="1">
    <citation type="journal article" date="2020" name="Fungal Divers.">
        <title>Resolving the Mortierellaceae phylogeny through synthesis of multi-gene phylogenetics and phylogenomics.</title>
        <authorList>
            <person name="Vandepol N."/>
            <person name="Liber J."/>
            <person name="Desiro A."/>
            <person name="Na H."/>
            <person name="Kennedy M."/>
            <person name="Barry K."/>
            <person name="Grigoriev I.V."/>
            <person name="Miller A.N."/>
            <person name="O'Donnell K."/>
            <person name="Stajich J.E."/>
            <person name="Bonito G."/>
        </authorList>
    </citation>
    <scope>NUCLEOTIDE SEQUENCE</scope>
    <source>
        <strain evidence="2">BC1065</strain>
    </source>
</reference>
<gene>
    <name evidence="2" type="ORF">DFQ27_002836</name>
</gene>
<name>A0A9P6UCV5_9FUNG</name>
<dbReference type="EMBL" id="JAAAJB010000021">
    <property type="protein sequence ID" value="KAG0269615.1"/>
    <property type="molecule type" value="Genomic_DNA"/>
</dbReference>
<feature type="region of interest" description="Disordered" evidence="1">
    <location>
        <begin position="518"/>
        <end position="540"/>
    </location>
</feature>
<keyword evidence="3" id="KW-1185">Reference proteome</keyword>
<dbReference type="AlphaFoldDB" id="A0A9P6UCV5"/>
<evidence type="ECO:0000256" key="1">
    <source>
        <dbReference type="SAM" id="MobiDB-lite"/>
    </source>
</evidence>
<organism evidence="2 3">
    <name type="scientific">Actinomortierella ambigua</name>
    <dbReference type="NCBI Taxonomy" id="1343610"/>
    <lineage>
        <taxon>Eukaryota</taxon>
        <taxon>Fungi</taxon>
        <taxon>Fungi incertae sedis</taxon>
        <taxon>Mucoromycota</taxon>
        <taxon>Mortierellomycotina</taxon>
        <taxon>Mortierellomycetes</taxon>
        <taxon>Mortierellales</taxon>
        <taxon>Mortierellaceae</taxon>
        <taxon>Actinomortierella</taxon>
    </lineage>
</organism>
<protein>
    <submittedName>
        <fullName evidence="2">Uncharacterized protein</fullName>
    </submittedName>
</protein>
<sequence length="834" mass="91765">MALGIVSATDIEMRVRAGECTRTVRPTTPGPHKALQLPEIVQLILAYAVAQPLDPPPLIAGANNMHIRPSDRWMTQWWLPLLVCKSWYLLGQELCLQEISWNHEHDRPPNGVLPPMRKRGLQRFVLHAPDSWFLHETLRAVLNETIDNLVLQLVGDDSPQTADASSSSSGSSSSSSSGTSAAALDEVSRRPSSVAVQPIREEWRRRPNCTLRELSFRGDFSYSGELCRFLNNNTVAQSLTLLELSYAHGHLYFEFDITSLFGSSTDGSAKQTVSSPGDSAHATTTTMTTVTNSNNTNNNNNNSSNLKTLLPHLQHLLISRIHLAQVPSEWTPSQPSMLKTLRMSRIKTDNSSLETLLAGLCGPCLEDLEVTMIALPPQEQLTYPTRPYLQNPSTLRRIAETCPRLFAVQLQQTLETRAFDALRGIYNYFPMIQQASLVSSKGHMPEMSGLYQMTRHLTRLFISTKALQASREIHDFLCSDVAEPLEELYLKGALYAVNLIMPRSATLSSSTAATTTNTATANASSSSNATSGSSSGSDPDQRLWKCRHLQILTVGFESHSPEGYVRDYDADAQSRQIFAFLVTHCPKLRFLDLKYVSNNGSNSNGNNNNNSSSNNGPSAMTPETGLCFLSRLPDLERLVLRTSGFRCRVRSIPSASGLSSSLTSPSTLSLATHSVLPYSALPLPASSSLIPSLTRSRTLSVQDSTRWFLPASDPSTDDHSSSGGGFSSLKLCRRVAKLDGARGHFGRRYGQGILQPVTTKDDHTFGGKGHSRWLSGSQSQQQPHQEIVAGACWRKLNMLMVQYCGFHGDDQVEIEQEVQLFGQLMPSVKVIFAK</sequence>
<evidence type="ECO:0000313" key="2">
    <source>
        <dbReference type="EMBL" id="KAG0269615.1"/>
    </source>
</evidence>
<feature type="compositionally biased region" description="Low complexity" evidence="1">
    <location>
        <begin position="518"/>
        <end position="537"/>
    </location>
</feature>